<dbReference type="EMBL" id="MU839024">
    <property type="protein sequence ID" value="KAK1763826.1"/>
    <property type="molecule type" value="Genomic_DNA"/>
</dbReference>
<feature type="transmembrane region" description="Helical" evidence="1">
    <location>
        <begin position="81"/>
        <end position="101"/>
    </location>
</feature>
<accession>A0AAJ0FCQ2</accession>
<keyword evidence="1" id="KW-0812">Transmembrane</keyword>
<dbReference type="Proteomes" id="UP001244011">
    <property type="component" value="Unassembled WGS sequence"/>
</dbReference>
<name>A0AAJ0FCQ2_9PEZI</name>
<protein>
    <submittedName>
        <fullName evidence="2">Uncharacterized protein</fullName>
    </submittedName>
</protein>
<gene>
    <name evidence="2" type="ORF">QBC33DRAFT_562411</name>
</gene>
<keyword evidence="1" id="KW-1133">Transmembrane helix</keyword>
<sequence>MPAFAPLLAAYPPHWPPLSLPQWDEGFGDSINQQWTRFLEWLTQPHVLPILLAWMVTFTVFCMVLALGFRRDGVGASTPAAAFQSYMYGALTPAGGIFATLTSMAMLGTFMPVVVLIAAVIATAVAAIVWKTGLGAK</sequence>
<proteinExistence type="predicted"/>
<keyword evidence="3" id="KW-1185">Reference proteome</keyword>
<dbReference type="InterPro" id="IPR038213">
    <property type="entry name" value="IFI6/IFI27-like_sf"/>
</dbReference>
<comment type="caution">
    <text evidence="2">The sequence shown here is derived from an EMBL/GenBank/DDBJ whole genome shotgun (WGS) entry which is preliminary data.</text>
</comment>
<reference evidence="2" key="1">
    <citation type="submission" date="2023-06" db="EMBL/GenBank/DDBJ databases">
        <title>Genome-scale phylogeny and comparative genomics of the fungal order Sordariales.</title>
        <authorList>
            <consortium name="Lawrence Berkeley National Laboratory"/>
            <person name="Hensen N."/>
            <person name="Bonometti L."/>
            <person name="Westerberg I."/>
            <person name="Brannstrom I.O."/>
            <person name="Guillou S."/>
            <person name="Cros-Aarteil S."/>
            <person name="Calhoun S."/>
            <person name="Haridas S."/>
            <person name="Kuo A."/>
            <person name="Mondo S."/>
            <person name="Pangilinan J."/>
            <person name="Riley R."/>
            <person name="Labutti K."/>
            <person name="Andreopoulos B."/>
            <person name="Lipzen A."/>
            <person name="Chen C."/>
            <person name="Yanf M."/>
            <person name="Daum C."/>
            <person name="Ng V."/>
            <person name="Clum A."/>
            <person name="Steindorff A."/>
            <person name="Ohm R."/>
            <person name="Martin F."/>
            <person name="Silar P."/>
            <person name="Natvig D."/>
            <person name="Lalanne C."/>
            <person name="Gautier V."/>
            <person name="Ament-Velasquez S.L."/>
            <person name="Kruys A."/>
            <person name="Hutchinson M.I."/>
            <person name="Powell A.J."/>
            <person name="Barry K."/>
            <person name="Miller A.N."/>
            <person name="Grigoriev I.V."/>
            <person name="Debuchy R."/>
            <person name="Gladieux P."/>
            <person name="Thoren M.H."/>
            <person name="Johannesson H."/>
        </authorList>
    </citation>
    <scope>NUCLEOTIDE SEQUENCE</scope>
    <source>
        <strain evidence="2">8032-3</strain>
    </source>
</reference>
<evidence type="ECO:0000313" key="2">
    <source>
        <dbReference type="EMBL" id="KAK1763826.1"/>
    </source>
</evidence>
<feature type="transmembrane region" description="Helical" evidence="1">
    <location>
        <begin position="107"/>
        <end position="130"/>
    </location>
</feature>
<dbReference type="AlphaFoldDB" id="A0AAJ0FCQ2"/>
<organism evidence="2 3">
    <name type="scientific">Phialemonium atrogriseum</name>
    <dbReference type="NCBI Taxonomy" id="1093897"/>
    <lineage>
        <taxon>Eukaryota</taxon>
        <taxon>Fungi</taxon>
        <taxon>Dikarya</taxon>
        <taxon>Ascomycota</taxon>
        <taxon>Pezizomycotina</taxon>
        <taxon>Sordariomycetes</taxon>
        <taxon>Sordariomycetidae</taxon>
        <taxon>Cephalothecales</taxon>
        <taxon>Cephalothecaceae</taxon>
        <taxon>Phialemonium</taxon>
    </lineage>
</organism>
<evidence type="ECO:0000313" key="3">
    <source>
        <dbReference type="Proteomes" id="UP001244011"/>
    </source>
</evidence>
<evidence type="ECO:0000256" key="1">
    <source>
        <dbReference type="SAM" id="Phobius"/>
    </source>
</evidence>
<dbReference type="Gene3D" id="6.10.110.10">
    <property type="match status" value="1"/>
</dbReference>
<dbReference type="RefSeq" id="XP_060280039.1">
    <property type="nucleotide sequence ID" value="XM_060430205.1"/>
</dbReference>
<dbReference type="GeneID" id="85313392"/>
<feature type="transmembrane region" description="Helical" evidence="1">
    <location>
        <begin position="47"/>
        <end position="69"/>
    </location>
</feature>
<keyword evidence="1" id="KW-0472">Membrane</keyword>